<reference evidence="3 4" key="1">
    <citation type="submission" date="2020-08" db="EMBL/GenBank/DDBJ databases">
        <title>Genome sequence of Acidovorax monticola KACC 19171T.</title>
        <authorList>
            <person name="Hyun D.-W."/>
            <person name="Bae J.-W."/>
        </authorList>
    </citation>
    <scope>NUCLEOTIDE SEQUENCE [LARGE SCALE GENOMIC DNA]</scope>
    <source>
        <strain evidence="3 4">KACC 19171</strain>
    </source>
</reference>
<evidence type="ECO:0000313" key="4">
    <source>
        <dbReference type="Proteomes" id="UP000516057"/>
    </source>
</evidence>
<keyword evidence="3" id="KW-0808">Transferase</keyword>
<dbReference type="SUPFAM" id="SSF53383">
    <property type="entry name" value="PLP-dependent transferases"/>
    <property type="match status" value="1"/>
</dbReference>
<dbReference type="Proteomes" id="UP000516057">
    <property type="component" value="Chromosome"/>
</dbReference>
<dbReference type="PANTHER" id="PTHR43586">
    <property type="entry name" value="CYSTEINE DESULFURASE"/>
    <property type="match status" value="1"/>
</dbReference>
<dbReference type="AlphaFoldDB" id="A0A7H0HHL4"/>
<evidence type="ECO:0000256" key="1">
    <source>
        <dbReference type="ARBA" id="ARBA00022898"/>
    </source>
</evidence>
<name>A0A7H0HHL4_9BURK</name>
<dbReference type="InterPro" id="IPR015422">
    <property type="entry name" value="PyrdxlP-dep_Trfase_small"/>
</dbReference>
<dbReference type="InterPro" id="IPR015421">
    <property type="entry name" value="PyrdxlP-dep_Trfase_major"/>
</dbReference>
<dbReference type="GO" id="GO:0008483">
    <property type="term" value="F:transaminase activity"/>
    <property type="evidence" value="ECO:0007669"/>
    <property type="project" value="UniProtKB-KW"/>
</dbReference>
<dbReference type="KEGG" id="amon:H9L24_03590"/>
<keyword evidence="4" id="KW-1185">Reference proteome</keyword>
<organism evidence="3 4">
    <name type="scientific">Paenacidovorax monticola</name>
    <dbReference type="NCBI Taxonomy" id="1926868"/>
    <lineage>
        <taxon>Bacteria</taxon>
        <taxon>Pseudomonadati</taxon>
        <taxon>Pseudomonadota</taxon>
        <taxon>Betaproteobacteria</taxon>
        <taxon>Burkholderiales</taxon>
        <taxon>Comamonadaceae</taxon>
        <taxon>Paenacidovorax</taxon>
    </lineage>
</organism>
<sequence>MPSLAMHYLNHAACGPLPNAALQAMQFHMRREQELGAYGAAREAQAGIAAVYQGIATAIHAAPEDIALTHGNSDGWSRVVGAMDWSGGGRILVPRSEWGGNLGALMQLSAQYGVRVEEIPCDPAGAVDLGALEMLLRAPASLVALTWMPANSPLVQPAEAVGALCARYGVPLLVDAAQAVGQWPVDVQRLQCAALTAPGRKWLRGPRGTGFVHVHPEFLPRLHPLGADHFSRPWQAGITWAYRNDARRLEQSEASVALRLGLGAAVAAWAALGIGHIRREIAQRAEWLRDALDELPGVRAHRTGSHAASGIVTLECASHTAAALHQGLQARGVEAALSPAAFTPWDMQARGLSAVLRLSPGHDTAWESLRGCIDALRDILQAR</sequence>
<feature type="domain" description="Aminotransferase class V" evidence="2">
    <location>
        <begin position="8"/>
        <end position="359"/>
    </location>
</feature>
<dbReference type="Gene3D" id="3.40.640.10">
    <property type="entry name" value="Type I PLP-dependent aspartate aminotransferase-like (Major domain)"/>
    <property type="match status" value="1"/>
</dbReference>
<dbReference type="EMBL" id="CP060790">
    <property type="protein sequence ID" value="QNP60030.1"/>
    <property type="molecule type" value="Genomic_DNA"/>
</dbReference>
<dbReference type="Pfam" id="PF00266">
    <property type="entry name" value="Aminotran_5"/>
    <property type="match status" value="1"/>
</dbReference>
<gene>
    <name evidence="3" type="ORF">H9L24_03590</name>
</gene>
<dbReference type="InterPro" id="IPR015424">
    <property type="entry name" value="PyrdxlP-dep_Trfase"/>
</dbReference>
<dbReference type="Gene3D" id="3.90.1150.10">
    <property type="entry name" value="Aspartate Aminotransferase, domain 1"/>
    <property type="match status" value="1"/>
</dbReference>
<evidence type="ECO:0000259" key="2">
    <source>
        <dbReference type="Pfam" id="PF00266"/>
    </source>
</evidence>
<proteinExistence type="predicted"/>
<accession>A0A7H0HHL4</accession>
<dbReference type="PANTHER" id="PTHR43586:SF24">
    <property type="entry name" value="BLR4730 PROTEIN"/>
    <property type="match status" value="1"/>
</dbReference>
<evidence type="ECO:0000313" key="3">
    <source>
        <dbReference type="EMBL" id="QNP60030.1"/>
    </source>
</evidence>
<keyword evidence="1" id="KW-0663">Pyridoxal phosphate</keyword>
<protein>
    <submittedName>
        <fullName evidence="3">Aminotransferase class V-fold PLP-dependent enzyme</fullName>
    </submittedName>
</protein>
<keyword evidence="3" id="KW-0032">Aminotransferase</keyword>
<dbReference type="InterPro" id="IPR000192">
    <property type="entry name" value="Aminotrans_V_dom"/>
</dbReference>